<dbReference type="GO" id="GO:1900271">
    <property type="term" value="P:regulation of long-term synaptic potentiation"/>
    <property type="evidence" value="ECO:0007669"/>
    <property type="project" value="TreeGrafter"/>
</dbReference>
<dbReference type="GO" id="GO:0099509">
    <property type="term" value="P:regulation of presynaptic cytosolic calcium ion concentration"/>
    <property type="evidence" value="ECO:0007669"/>
    <property type="project" value="TreeGrafter"/>
</dbReference>
<keyword evidence="6" id="KW-1185">Reference proteome</keyword>
<keyword evidence="3" id="KW-0106">Calcium</keyword>
<feature type="domain" description="EF-hand" evidence="4">
    <location>
        <begin position="16"/>
        <end position="51"/>
    </location>
</feature>
<dbReference type="InterPro" id="IPR011992">
    <property type="entry name" value="EF-hand-dom_pair"/>
</dbReference>
<evidence type="ECO:0000256" key="1">
    <source>
        <dbReference type="ARBA" id="ARBA00007217"/>
    </source>
</evidence>
<feature type="domain" description="EF-hand" evidence="4">
    <location>
        <begin position="62"/>
        <end position="97"/>
    </location>
</feature>
<dbReference type="GO" id="GO:0030425">
    <property type="term" value="C:dendrite"/>
    <property type="evidence" value="ECO:0007669"/>
    <property type="project" value="TreeGrafter"/>
</dbReference>
<evidence type="ECO:0000313" key="5">
    <source>
        <dbReference type="Ensembl" id="ENSFHEP00000024103.1"/>
    </source>
</evidence>
<evidence type="ECO:0000313" key="6">
    <source>
        <dbReference type="Proteomes" id="UP000265000"/>
    </source>
</evidence>
<organism evidence="5 6">
    <name type="scientific">Fundulus heteroclitus</name>
    <name type="common">Killifish</name>
    <name type="synonym">Mummichog</name>
    <dbReference type="NCBI Taxonomy" id="8078"/>
    <lineage>
        <taxon>Eukaryota</taxon>
        <taxon>Metazoa</taxon>
        <taxon>Chordata</taxon>
        <taxon>Craniata</taxon>
        <taxon>Vertebrata</taxon>
        <taxon>Euteleostomi</taxon>
        <taxon>Actinopterygii</taxon>
        <taxon>Neopterygii</taxon>
        <taxon>Teleostei</taxon>
        <taxon>Neoteleostei</taxon>
        <taxon>Acanthomorphata</taxon>
        <taxon>Ovalentaria</taxon>
        <taxon>Atherinomorphae</taxon>
        <taxon>Cyprinodontiformes</taxon>
        <taxon>Fundulidae</taxon>
        <taxon>Fundulus</taxon>
    </lineage>
</organism>
<dbReference type="Ensembl" id="ENSFHET00000008642.1">
    <property type="protein sequence ID" value="ENSFHEP00000024103.1"/>
    <property type="gene ID" value="ENSFHEG00000005491.1"/>
</dbReference>
<name>A0A3Q2QAK4_FUNHE</name>
<dbReference type="SUPFAM" id="SSF47473">
    <property type="entry name" value="EF-hand"/>
    <property type="match status" value="1"/>
</dbReference>
<dbReference type="Gene3D" id="1.10.238.10">
    <property type="entry name" value="EF-hand"/>
    <property type="match status" value="3"/>
</dbReference>
<dbReference type="InterPro" id="IPR002048">
    <property type="entry name" value="EF_hand_dom"/>
</dbReference>
<dbReference type="AlphaFoldDB" id="A0A3Q2QAK4"/>
<dbReference type="PANTHER" id="PTHR19972:SF4">
    <property type="entry name" value="CALRETININ"/>
    <property type="match status" value="1"/>
</dbReference>
<evidence type="ECO:0000256" key="2">
    <source>
        <dbReference type="ARBA" id="ARBA00022723"/>
    </source>
</evidence>
<dbReference type="GO" id="GO:0005634">
    <property type="term" value="C:nucleus"/>
    <property type="evidence" value="ECO:0007669"/>
    <property type="project" value="TreeGrafter"/>
</dbReference>
<dbReference type="Pfam" id="PF13499">
    <property type="entry name" value="EF-hand_7"/>
    <property type="match status" value="2"/>
</dbReference>
<comment type="similarity">
    <text evidence="1">Belongs to the calbindin family.</text>
</comment>
<dbReference type="InterPro" id="IPR018247">
    <property type="entry name" value="EF_Hand_1_Ca_BS"/>
</dbReference>
<evidence type="ECO:0000256" key="3">
    <source>
        <dbReference type="ARBA" id="ARBA00022837"/>
    </source>
</evidence>
<dbReference type="PROSITE" id="PS00018">
    <property type="entry name" value="EF_HAND_1"/>
    <property type="match status" value="4"/>
</dbReference>
<protein>
    <submittedName>
        <fullName evidence="5">Calbindin 2b</fullName>
    </submittedName>
</protein>
<reference evidence="5" key="1">
    <citation type="submission" date="2025-08" db="UniProtKB">
        <authorList>
            <consortium name="Ensembl"/>
        </authorList>
    </citation>
    <scope>IDENTIFICATION</scope>
</reference>
<dbReference type="SMART" id="SM00054">
    <property type="entry name" value="EFh"/>
    <property type="match status" value="5"/>
</dbReference>
<feature type="domain" description="EF-hand" evidence="4">
    <location>
        <begin position="143"/>
        <end position="178"/>
    </location>
</feature>
<dbReference type="PANTHER" id="PTHR19972">
    <property type="entry name" value="CALBINDIN"/>
    <property type="match status" value="1"/>
</dbReference>
<dbReference type="GO" id="GO:0043195">
    <property type="term" value="C:terminal bouton"/>
    <property type="evidence" value="ECO:0007669"/>
    <property type="project" value="TreeGrafter"/>
</dbReference>
<dbReference type="Proteomes" id="UP000265000">
    <property type="component" value="Unplaced"/>
</dbReference>
<feature type="domain" description="EF-hand" evidence="4">
    <location>
        <begin position="106"/>
        <end position="141"/>
    </location>
</feature>
<evidence type="ECO:0000259" key="4">
    <source>
        <dbReference type="PROSITE" id="PS50222"/>
    </source>
</evidence>
<dbReference type="GO" id="GO:0005829">
    <property type="term" value="C:cytosol"/>
    <property type="evidence" value="ECO:0007669"/>
    <property type="project" value="TreeGrafter"/>
</dbReference>
<proteinExistence type="inferred from homology"/>
<reference evidence="5" key="2">
    <citation type="submission" date="2025-09" db="UniProtKB">
        <authorList>
            <consortium name="Ensembl"/>
        </authorList>
    </citation>
    <scope>IDENTIFICATION</scope>
</reference>
<sequence length="262" mass="30423">MATQAEQLPHLHLAELTAAQFIDIWKHFDTDGNGYIEGKELESFFTELETARRGAGVVSAFSCGEKLKEFMANFDKNSDGRIEMSELVQILPTEENFLICFREFVRSSAEFMDAWRRYDTDRSGYIESNELKVTGFKAEYFKRFNRRIQQGLRMFDLNGDGKLGLSEMARLLPVQENFLIKFQVRLQKYYLNTLKYIEFWDGNGYIDEQELDALLKDLCDKNKMDLDSTGLVDYKKSIMALSDGGKLYRTEMEIVLCRDSTL</sequence>
<dbReference type="FunFam" id="1.10.238.10:FF:000116">
    <property type="entry name" value="calretinin isoform X2"/>
    <property type="match status" value="1"/>
</dbReference>
<accession>A0A3Q2QAK4</accession>
<dbReference type="GeneTree" id="ENSGT00950000183108"/>
<dbReference type="GO" id="GO:0005509">
    <property type="term" value="F:calcium ion binding"/>
    <property type="evidence" value="ECO:0007669"/>
    <property type="project" value="InterPro"/>
</dbReference>
<dbReference type="PROSITE" id="PS50222">
    <property type="entry name" value="EF_HAND_2"/>
    <property type="match status" value="5"/>
</dbReference>
<dbReference type="STRING" id="8078.ENSFHEP00000024103"/>
<dbReference type="InterPro" id="IPR051001">
    <property type="entry name" value="Calbindin_Ca-bind"/>
</dbReference>
<feature type="domain" description="EF-hand" evidence="4">
    <location>
        <begin position="201"/>
        <end position="221"/>
    </location>
</feature>
<keyword evidence="2" id="KW-0479">Metal-binding</keyword>